<dbReference type="RefSeq" id="WP_305005219.1">
    <property type="nucleotide sequence ID" value="NZ_JAUQSY010000002.1"/>
</dbReference>
<gene>
    <name evidence="1" type="ORF">Q5H93_04110</name>
</gene>
<keyword evidence="2" id="KW-1185">Reference proteome</keyword>
<accession>A0ABT9B6K4</accession>
<evidence type="ECO:0000313" key="2">
    <source>
        <dbReference type="Proteomes" id="UP001176429"/>
    </source>
</evidence>
<dbReference type="Gene3D" id="1.10.10.10">
    <property type="entry name" value="Winged helix-like DNA-binding domain superfamily/Winged helix DNA-binding domain"/>
    <property type="match status" value="1"/>
</dbReference>
<protein>
    <recommendedName>
        <fullName evidence="3">ArsR family transcriptional regulator</fullName>
    </recommendedName>
</protein>
<dbReference type="SUPFAM" id="SSF46785">
    <property type="entry name" value="Winged helix' DNA-binding domain"/>
    <property type="match status" value="1"/>
</dbReference>
<organism evidence="1 2">
    <name type="scientific">Hymenobacter aranciens</name>
    <dbReference type="NCBI Taxonomy" id="3063996"/>
    <lineage>
        <taxon>Bacteria</taxon>
        <taxon>Pseudomonadati</taxon>
        <taxon>Bacteroidota</taxon>
        <taxon>Cytophagia</taxon>
        <taxon>Cytophagales</taxon>
        <taxon>Hymenobacteraceae</taxon>
        <taxon>Hymenobacter</taxon>
    </lineage>
</organism>
<evidence type="ECO:0000313" key="1">
    <source>
        <dbReference type="EMBL" id="MDO7873906.1"/>
    </source>
</evidence>
<dbReference type="Proteomes" id="UP001176429">
    <property type="component" value="Unassembled WGS sequence"/>
</dbReference>
<comment type="caution">
    <text evidence="1">The sequence shown here is derived from an EMBL/GenBank/DDBJ whole genome shotgun (WGS) entry which is preliminary data.</text>
</comment>
<dbReference type="InterPro" id="IPR036388">
    <property type="entry name" value="WH-like_DNA-bd_sf"/>
</dbReference>
<dbReference type="EMBL" id="JAUQSY010000002">
    <property type="protein sequence ID" value="MDO7873906.1"/>
    <property type="molecule type" value="Genomic_DNA"/>
</dbReference>
<name>A0ABT9B6K4_9BACT</name>
<proteinExistence type="predicted"/>
<dbReference type="InterPro" id="IPR036390">
    <property type="entry name" value="WH_DNA-bd_sf"/>
</dbReference>
<reference evidence="1" key="1">
    <citation type="submission" date="2023-07" db="EMBL/GenBank/DDBJ databases">
        <authorList>
            <person name="Kim M.K."/>
        </authorList>
    </citation>
    <scope>NUCLEOTIDE SEQUENCE</scope>
    <source>
        <strain evidence="1">ASUV-10-1</strain>
    </source>
</reference>
<sequence length="132" mass="14953">MEPIPDPLVTQFARHVATRDDPPPYVPPRQDREAILQRLDAELRRLGVRLSNRRLTLARLCLALAPHPRRTSVQLADELALSRQTVVAAMALLLPPGYVVYEKVGRHRYYRYTRAGEDWLLPLLTGEPAPAA</sequence>
<evidence type="ECO:0008006" key="3">
    <source>
        <dbReference type="Google" id="ProtNLM"/>
    </source>
</evidence>